<reference evidence="16" key="1">
    <citation type="submission" date="2025-08" db="UniProtKB">
        <authorList>
            <consortium name="RefSeq"/>
        </authorList>
    </citation>
    <scope>IDENTIFICATION</scope>
    <source>
        <strain evidence="16">J_2021</strain>
        <tissue evidence="16">Erythrocytes</tissue>
    </source>
</reference>
<dbReference type="Gene3D" id="2.30.30.40">
    <property type="entry name" value="SH3 Domains"/>
    <property type="match status" value="1"/>
</dbReference>
<comment type="subcellular location">
    <subcellularLocation>
        <location evidence="2">Cell projection</location>
        <location evidence="2">Filopodium</location>
    </subcellularLocation>
    <subcellularLocation>
        <location evidence="3">Cell projection</location>
        <location evidence="3">Lamellipodium</location>
    </subcellularLocation>
    <subcellularLocation>
        <location evidence="1">Cytoplasm</location>
        <location evidence="1">Cytoskeleton</location>
    </subcellularLocation>
</comment>
<dbReference type="Pfam" id="PF00018">
    <property type="entry name" value="SH3_1"/>
    <property type="match status" value="1"/>
</dbReference>
<dbReference type="PANTHER" id="PTHR10460">
    <property type="entry name" value="ABL INTERACTOR FAMILY MEMBER"/>
    <property type="match status" value="1"/>
</dbReference>
<dbReference type="Pfam" id="PF07815">
    <property type="entry name" value="Abi_HHR"/>
    <property type="match status" value="1"/>
</dbReference>
<evidence type="ECO:0000313" key="16">
    <source>
        <dbReference type="RefSeq" id="XP_041421775.1"/>
    </source>
</evidence>
<dbReference type="InterPro" id="IPR036028">
    <property type="entry name" value="SH3-like_dom_sf"/>
</dbReference>
<dbReference type="GO" id="GO:0035591">
    <property type="term" value="F:signaling adaptor activity"/>
    <property type="evidence" value="ECO:0007669"/>
    <property type="project" value="TreeGrafter"/>
</dbReference>
<comment type="similarity">
    <text evidence="4">Belongs to the ABI family.</text>
</comment>
<feature type="compositionally biased region" description="Low complexity" evidence="12">
    <location>
        <begin position="248"/>
        <end position="258"/>
    </location>
</feature>
<dbReference type="RefSeq" id="XP_041421775.1">
    <property type="nucleotide sequence ID" value="XM_041565841.1"/>
</dbReference>
<dbReference type="InterPro" id="IPR001452">
    <property type="entry name" value="SH3_domain"/>
</dbReference>
<evidence type="ECO:0000256" key="5">
    <source>
        <dbReference type="ARBA" id="ARBA00022443"/>
    </source>
</evidence>
<keyword evidence="5 11" id="KW-0728">SH3 domain</keyword>
<feature type="region of interest" description="Disordered" evidence="12">
    <location>
        <begin position="158"/>
        <end position="325"/>
    </location>
</feature>
<dbReference type="Proteomes" id="UP000186698">
    <property type="component" value="Chromosome 6L"/>
</dbReference>
<accession>A0A8J1KWU7</accession>
<feature type="domain" description="T-SNARE coiled-coil homology" evidence="14">
    <location>
        <begin position="45"/>
        <end position="107"/>
    </location>
</feature>
<dbReference type="CTD" id="108718781"/>
<dbReference type="PRINTS" id="PR00452">
    <property type="entry name" value="SH3DOMAIN"/>
</dbReference>
<evidence type="ECO:0000256" key="9">
    <source>
        <dbReference type="ARBA" id="ARBA00023212"/>
    </source>
</evidence>
<organism evidence="15 16">
    <name type="scientific">Xenopus laevis</name>
    <name type="common">African clawed frog</name>
    <dbReference type="NCBI Taxonomy" id="8355"/>
    <lineage>
        <taxon>Eukaryota</taxon>
        <taxon>Metazoa</taxon>
        <taxon>Chordata</taxon>
        <taxon>Craniata</taxon>
        <taxon>Vertebrata</taxon>
        <taxon>Euteleostomi</taxon>
        <taxon>Amphibia</taxon>
        <taxon>Batrachia</taxon>
        <taxon>Anura</taxon>
        <taxon>Pipoidea</taxon>
        <taxon>Pipidae</taxon>
        <taxon>Xenopodinae</taxon>
        <taxon>Xenopus</taxon>
        <taxon>Xenopus</taxon>
    </lineage>
</organism>
<dbReference type="GO" id="GO:0030175">
    <property type="term" value="C:filopodium"/>
    <property type="evidence" value="ECO:0007669"/>
    <property type="project" value="UniProtKB-SubCell"/>
</dbReference>
<dbReference type="FunFam" id="2.30.30.40:FF:000002">
    <property type="entry name" value="abl interactor 1 isoform X1"/>
    <property type="match status" value="1"/>
</dbReference>
<keyword evidence="7" id="KW-0597">Phosphoprotein</keyword>
<evidence type="ECO:0000256" key="3">
    <source>
        <dbReference type="ARBA" id="ARBA00004510"/>
    </source>
</evidence>
<evidence type="ECO:0000256" key="7">
    <source>
        <dbReference type="ARBA" id="ARBA00022553"/>
    </source>
</evidence>
<evidence type="ECO:0000313" key="15">
    <source>
        <dbReference type="Proteomes" id="UP000186698"/>
    </source>
</evidence>
<dbReference type="PROSITE" id="PS50002">
    <property type="entry name" value="SH3"/>
    <property type="match status" value="1"/>
</dbReference>
<evidence type="ECO:0000256" key="6">
    <source>
        <dbReference type="ARBA" id="ARBA00022490"/>
    </source>
</evidence>
<dbReference type="GO" id="GO:0030027">
    <property type="term" value="C:lamellipodium"/>
    <property type="evidence" value="ECO:0007669"/>
    <property type="project" value="UniProtKB-SubCell"/>
</dbReference>
<feature type="domain" description="SH3" evidence="13">
    <location>
        <begin position="351"/>
        <end position="410"/>
    </location>
</feature>
<dbReference type="SUPFAM" id="SSF50044">
    <property type="entry name" value="SH3-domain"/>
    <property type="match status" value="1"/>
</dbReference>
<feature type="compositionally biased region" description="Polar residues" evidence="12">
    <location>
        <begin position="222"/>
        <end position="235"/>
    </location>
</feature>
<dbReference type="InterPro" id="IPR000727">
    <property type="entry name" value="T_SNARE_dom"/>
</dbReference>
<dbReference type="GO" id="GO:0005856">
    <property type="term" value="C:cytoskeleton"/>
    <property type="evidence" value="ECO:0007669"/>
    <property type="project" value="UniProtKB-SubCell"/>
</dbReference>
<keyword evidence="9" id="KW-0206">Cytoskeleton</keyword>
<dbReference type="GO" id="GO:0031209">
    <property type="term" value="C:SCAR complex"/>
    <property type="evidence" value="ECO:0007669"/>
    <property type="project" value="TreeGrafter"/>
</dbReference>
<dbReference type="PRINTS" id="PR00499">
    <property type="entry name" value="P67PHOX"/>
</dbReference>
<evidence type="ECO:0000256" key="1">
    <source>
        <dbReference type="ARBA" id="ARBA00004245"/>
    </source>
</evidence>
<evidence type="ECO:0000259" key="13">
    <source>
        <dbReference type="PROSITE" id="PS50002"/>
    </source>
</evidence>
<dbReference type="InterPro" id="IPR028457">
    <property type="entry name" value="ABI"/>
</dbReference>
<evidence type="ECO:0000256" key="11">
    <source>
        <dbReference type="PROSITE-ProRule" id="PRU00192"/>
    </source>
</evidence>
<dbReference type="AlphaFoldDB" id="A0A8J1KWU7"/>
<protein>
    <submittedName>
        <fullName evidence="16">Abl interactor 1 isoform X8</fullName>
    </submittedName>
</protein>
<dbReference type="InterPro" id="IPR012849">
    <property type="entry name" value="Abl-interactor_HHR_dom"/>
</dbReference>
<evidence type="ECO:0000256" key="10">
    <source>
        <dbReference type="ARBA" id="ARBA00023273"/>
    </source>
</evidence>
<dbReference type="Gene3D" id="6.10.140.1620">
    <property type="match status" value="1"/>
</dbReference>
<keyword evidence="10" id="KW-0966">Cell projection</keyword>
<dbReference type="SMART" id="SM00326">
    <property type="entry name" value="SH3"/>
    <property type="match status" value="1"/>
</dbReference>
<keyword evidence="6" id="KW-0963">Cytoplasm</keyword>
<evidence type="ECO:0000256" key="4">
    <source>
        <dbReference type="ARBA" id="ARBA00010020"/>
    </source>
</evidence>
<feature type="compositionally biased region" description="Polar residues" evidence="12">
    <location>
        <begin position="165"/>
        <end position="175"/>
    </location>
</feature>
<proteinExistence type="inferred from homology"/>
<evidence type="ECO:0000256" key="12">
    <source>
        <dbReference type="SAM" id="MobiDB-lite"/>
    </source>
</evidence>
<evidence type="ECO:0000256" key="2">
    <source>
        <dbReference type="ARBA" id="ARBA00004486"/>
    </source>
</evidence>
<evidence type="ECO:0000259" key="14">
    <source>
        <dbReference type="PROSITE" id="PS50192"/>
    </source>
</evidence>
<feature type="compositionally biased region" description="Pro residues" evidence="12">
    <location>
        <begin position="278"/>
        <end position="308"/>
    </location>
</feature>
<dbReference type="GO" id="GO:0001764">
    <property type="term" value="P:neuron migration"/>
    <property type="evidence" value="ECO:0007669"/>
    <property type="project" value="TreeGrafter"/>
</dbReference>
<evidence type="ECO:0000256" key="8">
    <source>
        <dbReference type="ARBA" id="ARBA00023054"/>
    </source>
</evidence>
<keyword evidence="15" id="KW-1185">Reference proteome</keyword>
<sequence length="413" mass="44916">MAELQMLLEEEIPAGKKALIESYHNLTRVADYCESNYIQAPDKRKALEETKAYTTQSLASVAYQINALANNVLQLLDIQASQLRRMESSINHISQTVDIHKEKVARREIGILTTNKNTARSHKIIAPANIERPVRYIRKPVDYTVLDDVGHGVKWLKAKHGGNQAARTGTLTRTNPPTQKPPSPPMPSRGTLGRNTPYKTLEPVKPPTVPNDYMTSPARLGSQHSPGRTASLNQRPRTHSGSSGGSGSRENSGSSSIGIPIAVPTPSPPTIGQGIFGGPPPPPAPPPPPPPAQVADSPTPPPPPPPDEIPLFDDSPPPPPPPPVDYEEEEAAVVQYNDPYADGDPIWAPKTYIEKVVAIYDYSKDKEDELSFMEGAIIYVIKKNDDGWYEGVSNGVTGLFPGNYVESVMHYAD</sequence>
<keyword evidence="8" id="KW-0175">Coiled coil</keyword>
<dbReference type="GeneID" id="108718781"/>
<dbReference type="PANTHER" id="PTHR10460:SF2">
    <property type="entry name" value="ABL INTERACTOR 1"/>
    <property type="match status" value="1"/>
</dbReference>
<dbReference type="PROSITE" id="PS50192">
    <property type="entry name" value="T_SNARE"/>
    <property type="match status" value="1"/>
</dbReference>
<feature type="compositionally biased region" description="Pro residues" evidence="12">
    <location>
        <begin position="178"/>
        <end position="187"/>
    </location>
</feature>
<dbReference type="GO" id="GO:0017124">
    <property type="term" value="F:SH3 domain binding"/>
    <property type="evidence" value="ECO:0007669"/>
    <property type="project" value="TreeGrafter"/>
</dbReference>
<feature type="compositionally biased region" description="Pro residues" evidence="12">
    <location>
        <begin position="315"/>
        <end position="324"/>
    </location>
</feature>
<name>A0A8J1KWU7_XENLA</name>
<gene>
    <name evidence="16" type="primary">LOC108718781</name>
</gene>